<proteinExistence type="predicted"/>
<comment type="caution">
    <text evidence="1">The sequence shown here is derived from an EMBL/GenBank/DDBJ whole genome shotgun (WGS) entry which is preliminary data.</text>
</comment>
<keyword evidence="2" id="KW-1185">Reference proteome</keyword>
<sequence>MKDILDDTHKVSRSIVIELTWQRHQSDPGVLCPGFSMEIHGKYEAGVFGLSFQPFPASIFKKKGGKLSMVCENSLE</sequence>
<name>A0A9D3Y548_DREPO</name>
<evidence type="ECO:0000313" key="1">
    <source>
        <dbReference type="EMBL" id="KAH3693455.1"/>
    </source>
</evidence>
<organism evidence="1 2">
    <name type="scientific">Dreissena polymorpha</name>
    <name type="common">Zebra mussel</name>
    <name type="synonym">Mytilus polymorpha</name>
    <dbReference type="NCBI Taxonomy" id="45954"/>
    <lineage>
        <taxon>Eukaryota</taxon>
        <taxon>Metazoa</taxon>
        <taxon>Spiralia</taxon>
        <taxon>Lophotrochozoa</taxon>
        <taxon>Mollusca</taxon>
        <taxon>Bivalvia</taxon>
        <taxon>Autobranchia</taxon>
        <taxon>Heteroconchia</taxon>
        <taxon>Euheterodonta</taxon>
        <taxon>Imparidentia</taxon>
        <taxon>Neoheterodontei</taxon>
        <taxon>Myida</taxon>
        <taxon>Dreissenoidea</taxon>
        <taxon>Dreissenidae</taxon>
        <taxon>Dreissena</taxon>
    </lineage>
</organism>
<accession>A0A9D3Y548</accession>
<gene>
    <name evidence="1" type="ORF">DPMN_080887</name>
</gene>
<protein>
    <submittedName>
        <fullName evidence="1">Uncharacterized protein</fullName>
    </submittedName>
</protein>
<reference evidence="1" key="2">
    <citation type="submission" date="2020-11" db="EMBL/GenBank/DDBJ databases">
        <authorList>
            <person name="McCartney M.A."/>
            <person name="Auch B."/>
            <person name="Kono T."/>
            <person name="Mallez S."/>
            <person name="Becker A."/>
            <person name="Gohl D.M."/>
            <person name="Silverstein K.A.T."/>
            <person name="Koren S."/>
            <person name="Bechman K.B."/>
            <person name="Herman A."/>
            <person name="Abrahante J.E."/>
            <person name="Garbe J."/>
        </authorList>
    </citation>
    <scope>NUCLEOTIDE SEQUENCE</scope>
    <source>
        <strain evidence="1">Duluth1</strain>
        <tissue evidence="1">Whole animal</tissue>
    </source>
</reference>
<dbReference type="AlphaFoldDB" id="A0A9D3Y548"/>
<dbReference type="EMBL" id="JAIWYP010000016">
    <property type="protein sequence ID" value="KAH3693455.1"/>
    <property type="molecule type" value="Genomic_DNA"/>
</dbReference>
<reference evidence="1" key="1">
    <citation type="journal article" date="2019" name="bioRxiv">
        <title>The Genome of the Zebra Mussel, Dreissena polymorpha: A Resource for Invasive Species Research.</title>
        <authorList>
            <person name="McCartney M.A."/>
            <person name="Auch B."/>
            <person name="Kono T."/>
            <person name="Mallez S."/>
            <person name="Zhang Y."/>
            <person name="Obille A."/>
            <person name="Becker A."/>
            <person name="Abrahante J.E."/>
            <person name="Garbe J."/>
            <person name="Badalamenti J.P."/>
            <person name="Herman A."/>
            <person name="Mangelson H."/>
            <person name="Liachko I."/>
            <person name="Sullivan S."/>
            <person name="Sone E.D."/>
            <person name="Koren S."/>
            <person name="Silverstein K.A.T."/>
            <person name="Beckman K.B."/>
            <person name="Gohl D.M."/>
        </authorList>
    </citation>
    <scope>NUCLEOTIDE SEQUENCE</scope>
    <source>
        <strain evidence="1">Duluth1</strain>
        <tissue evidence="1">Whole animal</tissue>
    </source>
</reference>
<dbReference type="Proteomes" id="UP000828390">
    <property type="component" value="Unassembled WGS sequence"/>
</dbReference>
<evidence type="ECO:0000313" key="2">
    <source>
        <dbReference type="Proteomes" id="UP000828390"/>
    </source>
</evidence>